<dbReference type="EMBL" id="BMPG01000002">
    <property type="protein sequence ID" value="GGL57123.1"/>
    <property type="molecule type" value="Genomic_DNA"/>
</dbReference>
<organism evidence="3 4">
    <name type="scientific">Halocalculus aciditolerans</name>
    <dbReference type="NCBI Taxonomy" id="1383812"/>
    <lineage>
        <taxon>Archaea</taxon>
        <taxon>Methanobacteriati</taxon>
        <taxon>Methanobacteriota</taxon>
        <taxon>Stenosarchaea group</taxon>
        <taxon>Halobacteria</taxon>
        <taxon>Halobacteriales</taxon>
        <taxon>Halobacteriaceae</taxon>
        <taxon>Halocalculus</taxon>
    </lineage>
</organism>
<evidence type="ECO:0000259" key="2">
    <source>
        <dbReference type="Pfam" id="PF26514"/>
    </source>
</evidence>
<keyword evidence="1" id="KW-0472">Membrane</keyword>
<dbReference type="RefSeq" id="WP_188977362.1">
    <property type="nucleotide sequence ID" value="NZ_BMPG01000002.1"/>
</dbReference>
<dbReference type="Proteomes" id="UP000607197">
    <property type="component" value="Unassembled WGS sequence"/>
</dbReference>
<dbReference type="Pfam" id="PF26514">
    <property type="entry name" value="DUF8173"/>
    <property type="match status" value="1"/>
</dbReference>
<protein>
    <recommendedName>
        <fullName evidence="2">DUF8173 domain-containing protein</fullName>
    </recommendedName>
</protein>
<evidence type="ECO:0000313" key="3">
    <source>
        <dbReference type="EMBL" id="GGL57123.1"/>
    </source>
</evidence>
<gene>
    <name evidence="3" type="ORF">GCM10009039_14120</name>
</gene>
<feature type="transmembrane region" description="Helical" evidence="1">
    <location>
        <begin position="20"/>
        <end position="42"/>
    </location>
</feature>
<feature type="transmembrane region" description="Helical" evidence="1">
    <location>
        <begin position="124"/>
        <end position="142"/>
    </location>
</feature>
<evidence type="ECO:0000313" key="4">
    <source>
        <dbReference type="Proteomes" id="UP000607197"/>
    </source>
</evidence>
<evidence type="ECO:0000256" key="1">
    <source>
        <dbReference type="SAM" id="Phobius"/>
    </source>
</evidence>
<proteinExistence type="predicted"/>
<sequence>MPLGVLQLAGGFDPQTVQGLGTGVRIGGSLLISIVVGAILLYGAPDFLERTIRRAREETVRSFLWGFGVEIAIFIVSVLLIITIIGALVAIPLLLVLAIIVYVGQISVFIHLGRRALEYADVDNDLVALVVAAVLAAVLGAIPILGPVLTFVAGAVGFGAILVNWRSD</sequence>
<dbReference type="AlphaFoldDB" id="A0A830F5Q3"/>
<name>A0A830F5Q3_9EURY</name>
<keyword evidence="4" id="KW-1185">Reference proteome</keyword>
<keyword evidence="1" id="KW-0812">Transmembrane</keyword>
<feature type="transmembrane region" description="Helical" evidence="1">
    <location>
        <begin position="91"/>
        <end position="112"/>
    </location>
</feature>
<accession>A0A830F5Q3</accession>
<feature type="domain" description="DUF8173" evidence="2">
    <location>
        <begin position="7"/>
        <end position="164"/>
    </location>
</feature>
<dbReference type="OrthoDB" id="271128at2157"/>
<feature type="transmembrane region" description="Helical" evidence="1">
    <location>
        <begin position="63"/>
        <end position="85"/>
    </location>
</feature>
<reference evidence="3" key="1">
    <citation type="journal article" date="2014" name="Int. J. Syst. Evol. Microbiol.">
        <title>Complete genome sequence of Corynebacterium casei LMG S-19264T (=DSM 44701T), isolated from a smear-ripened cheese.</title>
        <authorList>
            <consortium name="US DOE Joint Genome Institute (JGI-PGF)"/>
            <person name="Walter F."/>
            <person name="Albersmeier A."/>
            <person name="Kalinowski J."/>
            <person name="Ruckert C."/>
        </authorList>
    </citation>
    <scope>NUCLEOTIDE SEQUENCE</scope>
    <source>
        <strain evidence="3">JCM 19596</strain>
    </source>
</reference>
<keyword evidence="1" id="KW-1133">Transmembrane helix</keyword>
<dbReference type="InterPro" id="IPR058486">
    <property type="entry name" value="DUF8173"/>
</dbReference>
<reference evidence="3" key="2">
    <citation type="submission" date="2020-09" db="EMBL/GenBank/DDBJ databases">
        <authorList>
            <person name="Sun Q."/>
            <person name="Ohkuma M."/>
        </authorList>
    </citation>
    <scope>NUCLEOTIDE SEQUENCE</scope>
    <source>
        <strain evidence="3">JCM 19596</strain>
    </source>
</reference>
<comment type="caution">
    <text evidence="3">The sequence shown here is derived from an EMBL/GenBank/DDBJ whole genome shotgun (WGS) entry which is preliminary data.</text>
</comment>
<feature type="transmembrane region" description="Helical" evidence="1">
    <location>
        <begin position="148"/>
        <end position="165"/>
    </location>
</feature>